<feature type="signal peptide" evidence="2">
    <location>
        <begin position="1"/>
        <end position="28"/>
    </location>
</feature>
<evidence type="ECO:0000256" key="2">
    <source>
        <dbReference type="SAM" id="SignalP"/>
    </source>
</evidence>
<dbReference type="Proteomes" id="UP001374579">
    <property type="component" value="Unassembled WGS sequence"/>
</dbReference>
<dbReference type="Gene3D" id="2.60.120.200">
    <property type="match status" value="1"/>
</dbReference>
<dbReference type="CDD" id="cd00110">
    <property type="entry name" value="LamG"/>
    <property type="match status" value="1"/>
</dbReference>
<dbReference type="InterPro" id="IPR001791">
    <property type="entry name" value="Laminin_G"/>
</dbReference>
<dbReference type="SUPFAM" id="SSF49899">
    <property type="entry name" value="Concanavalin A-like lectins/glucanases"/>
    <property type="match status" value="1"/>
</dbReference>
<feature type="domain" description="Laminin G" evidence="3">
    <location>
        <begin position="47"/>
        <end position="219"/>
    </location>
</feature>
<keyword evidence="5" id="KW-1185">Reference proteome</keyword>
<proteinExistence type="predicted"/>
<comment type="caution">
    <text evidence="1">Lacks conserved residue(s) required for the propagation of feature annotation.</text>
</comment>
<evidence type="ECO:0000313" key="4">
    <source>
        <dbReference type="EMBL" id="KAK7114386.1"/>
    </source>
</evidence>
<evidence type="ECO:0000313" key="5">
    <source>
        <dbReference type="Proteomes" id="UP001374579"/>
    </source>
</evidence>
<sequence>MSHSKMMQQFLGLLYVLFLTEWMNTAYARRSVRRLCKNEIDLMSDEGVRIEPVERSHVELQLADQNVRNRNAIRFEFRTNAENGILFYGRSQAVPWELVALRLLSGDLHYKIHCSTLSADVLFPHSQKLNDGKWHTVVVRYRRGGLKTQIEVDGIRDTKTYEVSCDRMTSLVFGGVSPHDRNLVYERLGKVPHYDGCIRRVSIPTALRSPPKYYAISICEH</sequence>
<dbReference type="InterPro" id="IPR013320">
    <property type="entry name" value="ConA-like_dom_sf"/>
</dbReference>
<name>A0AAN9BX77_9CAEN</name>
<dbReference type="InterPro" id="IPR050372">
    <property type="entry name" value="Neurexin-related_CASP"/>
</dbReference>
<dbReference type="AlphaFoldDB" id="A0AAN9BX77"/>
<reference evidence="4 5" key="1">
    <citation type="submission" date="2024-02" db="EMBL/GenBank/DDBJ databases">
        <title>Chromosome-scale genome assembly of the rough periwinkle Littorina saxatilis.</title>
        <authorList>
            <person name="De Jode A."/>
            <person name="Faria R."/>
            <person name="Formenti G."/>
            <person name="Sims Y."/>
            <person name="Smith T.P."/>
            <person name="Tracey A."/>
            <person name="Wood J.M.D."/>
            <person name="Zagrodzka Z.B."/>
            <person name="Johannesson K."/>
            <person name="Butlin R.K."/>
            <person name="Leder E.H."/>
        </authorList>
    </citation>
    <scope>NUCLEOTIDE SEQUENCE [LARGE SCALE GENOMIC DNA]</scope>
    <source>
        <strain evidence="4">Snail1</strain>
        <tissue evidence="4">Muscle</tissue>
    </source>
</reference>
<protein>
    <recommendedName>
        <fullName evidence="3">Laminin G domain-containing protein</fullName>
    </recommendedName>
</protein>
<evidence type="ECO:0000259" key="3">
    <source>
        <dbReference type="PROSITE" id="PS50025"/>
    </source>
</evidence>
<dbReference type="PANTHER" id="PTHR15036">
    <property type="entry name" value="PIKACHURIN-LIKE PROTEIN"/>
    <property type="match status" value="1"/>
</dbReference>
<organism evidence="4 5">
    <name type="scientific">Littorina saxatilis</name>
    <dbReference type="NCBI Taxonomy" id="31220"/>
    <lineage>
        <taxon>Eukaryota</taxon>
        <taxon>Metazoa</taxon>
        <taxon>Spiralia</taxon>
        <taxon>Lophotrochozoa</taxon>
        <taxon>Mollusca</taxon>
        <taxon>Gastropoda</taxon>
        <taxon>Caenogastropoda</taxon>
        <taxon>Littorinimorpha</taxon>
        <taxon>Littorinoidea</taxon>
        <taxon>Littorinidae</taxon>
        <taxon>Littorina</taxon>
    </lineage>
</organism>
<dbReference type="Pfam" id="PF02210">
    <property type="entry name" value="Laminin_G_2"/>
    <property type="match status" value="1"/>
</dbReference>
<comment type="caution">
    <text evidence="4">The sequence shown here is derived from an EMBL/GenBank/DDBJ whole genome shotgun (WGS) entry which is preliminary data.</text>
</comment>
<evidence type="ECO:0000256" key="1">
    <source>
        <dbReference type="PROSITE-ProRule" id="PRU00122"/>
    </source>
</evidence>
<gene>
    <name evidence="4" type="ORF">V1264_000451</name>
</gene>
<dbReference type="PROSITE" id="PS50025">
    <property type="entry name" value="LAM_G_DOMAIN"/>
    <property type="match status" value="1"/>
</dbReference>
<dbReference type="PANTHER" id="PTHR15036:SF49">
    <property type="entry name" value="AXOTACTIN"/>
    <property type="match status" value="1"/>
</dbReference>
<dbReference type="EMBL" id="JBAMIC010000001">
    <property type="protein sequence ID" value="KAK7114386.1"/>
    <property type="molecule type" value="Genomic_DNA"/>
</dbReference>
<dbReference type="SMART" id="SM00282">
    <property type="entry name" value="LamG"/>
    <property type="match status" value="1"/>
</dbReference>
<keyword evidence="2" id="KW-0732">Signal</keyword>
<accession>A0AAN9BX77</accession>
<dbReference type="GO" id="GO:0016020">
    <property type="term" value="C:membrane"/>
    <property type="evidence" value="ECO:0007669"/>
    <property type="project" value="UniProtKB-SubCell"/>
</dbReference>
<feature type="chain" id="PRO_5042843347" description="Laminin G domain-containing protein" evidence="2">
    <location>
        <begin position="29"/>
        <end position="221"/>
    </location>
</feature>